<keyword evidence="4" id="KW-1185">Reference proteome</keyword>
<comment type="caution">
    <text evidence="3">The sequence shown here is derived from an EMBL/GenBank/DDBJ whole genome shotgun (WGS) entry which is preliminary data.</text>
</comment>
<dbReference type="InterPro" id="IPR027073">
    <property type="entry name" value="5_3_exoribonuclease"/>
</dbReference>
<evidence type="ECO:0000256" key="1">
    <source>
        <dbReference type="SAM" id="MobiDB-lite"/>
    </source>
</evidence>
<evidence type="ECO:0000313" key="3">
    <source>
        <dbReference type="EMBL" id="KAG6430335.1"/>
    </source>
</evidence>
<dbReference type="PANTHER" id="PTHR12341">
    <property type="entry name" value="5'-&gt;3' EXORIBONUCLEASE"/>
    <property type="match status" value="1"/>
</dbReference>
<dbReference type="GO" id="GO:0000956">
    <property type="term" value="P:nuclear-transcribed mRNA catabolic process"/>
    <property type="evidence" value="ECO:0007669"/>
    <property type="project" value="TreeGrafter"/>
</dbReference>
<reference evidence="3" key="2">
    <citation type="submission" date="2020-08" db="EMBL/GenBank/DDBJ databases">
        <title>Plant Genome Project.</title>
        <authorList>
            <person name="Zhang R.-G."/>
        </authorList>
    </citation>
    <scope>NUCLEOTIDE SEQUENCE</scope>
    <source>
        <strain evidence="3">Huo1</strain>
        <tissue evidence="3">Leaf</tissue>
    </source>
</reference>
<dbReference type="Proteomes" id="UP000298416">
    <property type="component" value="Unassembled WGS sequence"/>
</dbReference>
<sequence length="495" mass="55614">MLVYRREFTYLTDAGEAYENNEEMKQRARGQASQNPNASAGDKRHGAACDVNVRIPHALMPCIITSDPQKIDEIRSDVKNIKSFNPVEKGISCNVFKRFNLLCPSAFMNQHQHFFKCSSSLLCYLNVVSTALPERYRRLMSDPASPIVDFYPNDFEIDMNGKRFAWQEEEQFRNCVMFDLLYVHPRHPLAAQIAIYYRLSGIEKSPWPVDAVASAGMNGFLWLTKRNDLKRVIPSPALNVTYLNPTPHAHTPKPPSAGVNMRVQTVKSFDIKPAPTLWHEDNGGRHQLGKERPQVSRAISGPILGEAAHRLVHNTLNIKSDRTNSFNFHGNHVDHLAVPSGYGRYGYNEQGYYNDPNSFSVQYSPHTLMGSAPYGGALNNLQNNRPIYNAQDRYSYHEQHHDLRGGMSALTIEGGSSKGRSLAGYSSRSPNSFQMPHTAAQLSQQTGPLLSPLPKWISKRPDGATDMYYTQQTSVAAGQGEHSYQVKNKTGSERR</sequence>
<dbReference type="GO" id="GO:0003723">
    <property type="term" value="F:RNA binding"/>
    <property type="evidence" value="ECO:0007669"/>
    <property type="project" value="TreeGrafter"/>
</dbReference>
<feature type="region of interest" description="Disordered" evidence="1">
    <location>
        <begin position="414"/>
        <end position="495"/>
    </location>
</feature>
<dbReference type="AlphaFoldDB" id="A0A8X8YC75"/>
<dbReference type="PANTHER" id="PTHR12341:SF74">
    <property type="entry name" value="5'-3' EXORIBONUCLEASE 4"/>
    <property type="match status" value="1"/>
</dbReference>
<evidence type="ECO:0000259" key="2">
    <source>
        <dbReference type="Pfam" id="PF17846"/>
    </source>
</evidence>
<dbReference type="Gene3D" id="1.25.40.1050">
    <property type="match status" value="1"/>
</dbReference>
<dbReference type="GO" id="GO:0004534">
    <property type="term" value="F:5'-3' RNA exonuclease activity"/>
    <property type="evidence" value="ECO:0007669"/>
    <property type="project" value="TreeGrafter"/>
</dbReference>
<name>A0A8X8YC75_SALSN</name>
<feature type="domain" description="Xrn1 helical" evidence="2">
    <location>
        <begin position="129"/>
        <end position="167"/>
    </location>
</feature>
<feature type="compositionally biased region" description="Polar residues" evidence="1">
    <location>
        <begin position="424"/>
        <end position="448"/>
    </location>
</feature>
<dbReference type="GO" id="GO:0005634">
    <property type="term" value="C:nucleus"/>
    <property type="evidence" value="ECO:0007669"/>
    <property type="project" value="TreeGrafter"/>
</dbReference>
<accession>A0A8X8YC75</accession>
<organism evidence="3">
    <name type="scientific">Salvia splendens</name>
    <name type="common">Scarlet sage</name>
    <dbReference type="NCBI Taxonomy" id="180675"/>
    <lineage>
        <taxon>Eukaryota</taxon>
        <taxon>Viridiplantae</taxon>
        <taxon>Streptophyta</taxon>
        <taxon>Embryophyta</taxon>
        <taxon>Tracheophyta</taxon>
        <taxon>Spermatophyta</taxon>
        <taxon>Magnoliopsida</taxon>
        <taxon>eudicotyledons</taxon>
        <taxon>Gunneridae</taxon>
        <taxon>Pentapetalae</taxon>
        <taxon>asterids</taxon>
        <taxon>lamiids</taxon>
        <taxon>Lamiales</taxon>
        <taxon>Lamiaceae</taxon>
        <taxon>Nepetoideae</taxon>
        <taxon>Mentheae</taxon>
        <taxon>Salviinae</taxon>
        <taxon>Salvia</taxon>
        <taxon>Salvia subgen. Calosphace</taxon>
        <taxon>core Calosphace</taxon>
    </lineage>
</organism>
<evidence type="ECO:0000313" key="4">
    <source>
        <dbReference type="Proteomes" id="UP000298416"/>
    </source>
</evidence>
<reference evidence="3" key="1">
    <citation type="submission" date="2018-01" db="EMBL/GenBank/DDBJ databases">
        <authorList>
            <person name="Mao J.F."/>
        </authorList>
    </citation>
    <scope>NUCLEOTIDE SEQUENCE</scope>
    <source>
        <strain evidence="3">Huo1</strain>
        <tissue evidence="3">Leaf</tissue>
    </source>
</reference>
<feature type="region of interest" description="Disordered" evidence="1">
    <location>
        <begin position="22"/>
        <end position="44"/>
    </location>
</feature>
<gene>
    <name evidence="3" type="ORF">SASPL_108400</name>
</gene>
<dbReference type="EMBL" id="PNBA02000003">
    <property type="protein sequence ID" value="KAG6430335.1"/>
    <property type="molecule type" value="Genomic_DNA"/>
</dbReference>
<dbReference type="InterPro" id="IPR041412">
    <property type="entry name" value="Xrn1_helical"/>
</dbReference>
<dbReference type="Pfam" id="PF17846">
    <property type="entry name" value="XRN_M"/>
    <property type="match status" value="1"/>
</dbReference>
<protein>
    <recommendedName>
        <fullName evidence="2">Xrn1 helical domain-containing protein</fullName>
    </recommendedName>
</protein>
<proteinExistence type="predicted"/>